<keyword evidence="1" id="KW-0812">Transmembrane</keyword>
<dbReference type="GeneTree" id="ENSGT00940000169926"/>
<dbReference type="Proteomes" id="UP000472273">
    <property type="component" value="Unplaced"/>
</dbReference>
<feature type="transmembrane region" description="Helical" evidence="1">
    <location>
        <begin position="34"/>
        <end position="54"/>
    </location>
</feature>
<dbReference type="Ensembl" id="ENSPTXT00000026958.1">
    <property type="protein sequence ID" value="ENSPTXP00000026151.1"/>
    <property type="gene ID" value="ENSPTXG00000018145.1"/>
</dbReference>
<evidence type="ECO:0000313" key="2">
    <source>
        <dbReference type="Ensembl" id="ENSPTXP00000026151.1"/>
    </source>
</evidence>
<evidence type="ECO:0000256" key="1">
    <source>
        <dbReference type="SAM" id="Phobius"/>
    </source>
</evidence>
<keyword evidence="1" id="KW-0472">Membrane</keyword>
<protein>
    <submittedName>
        <fullName evidence="2">Uncharacterized protein</fullName>
    </submittedName>
</protein>
<reference evidence="2" key="2">
    <citation type="submission" date="2025-09" db="UniProtKB">
        <authorList>
            <consortium name="Ensembl"/>
        </authorList>
    </citation>
    <scope>IDENTIFICATION</scope>
</reference>
<dbReference type="AlphaFoldDB" id="A0A670ZTC5"/>
<organism evidence="2 3">
    <name type="scientific">Pseudonaja textilis</name>
    <name type="common">Eastern brown snake</name>
    <dbReference type="NCBI Taxonomy" id="8673"/>
    <lineage>
        <taxon>Eukaryota</taxon>
        <taxon>Metazoa</taxon>
        <taxon>Chordata</taxon>
        <taxon>Craniata</taxon>
        <taxon>Vertebrata</taxon>
        <taxon>Euteleostomi</taxon>
        <taxon>Lepidosauria</taxon>
        <taxon>Squamata</taxon>
        <taxon>Bifurcata</taxon>
        <taxon>Unidentata</taxon>
        <taxon>Episquamata</taxon>
        <taxon>Toxicofera</taxon>
        <taxon>Serpentes</taxon>
        <taxon>Colubroidea</taxon>
        <taxon>Elapidae</taxon>
        <taxon>Hydrophiinae</taxon>
        <taxon>Pseudonaja</taxon>
    </lineage>
</organism>
<name>A0A670ZTC5_PSETE</name>
<sequence length="91" mass="10925">MAVVLAWLWNERFWFPVNVTWADLEQKTPEAYRVGHLLAAFPLAAGLLVLRHFFERRCRSSARPALPTQTWLRLFNFDIPKESGWRWWIRI</sequence>
<reference evidence="2" key="1">
    <citation type="submission" date="2025-08" db="UniProtKB">
        <authorList>
            <consortium name="Ensembl"/>
        </authorList>
    </citation>
    <scope>IDENTIFICATION</scope>
</reference>
<keyword evidence="3" id="KW-1185">Reference proteome</keyword>
<keyword evidence="1" id="KW-1133">Transmembrane helix</keyword>
<proteinExistence type="predicted"/>
<evidence type="ECO:0000313" key="3">
    <source>
        <dbReference type="Proteomes" id="UP000472273"/>
    </source>
</evidence>
<accession>A0A670ZTC5</accession>